<dbReference type="Gene3D" id="3.10.28.10">
    <property type="entry name" value="Homing endonucleases"/>
    <property type="match status" value="1"/>
</dbReference>
<dbReference type="Pfam" id="PF03161">
    <property type="entry name" value="LAGLIDADG_2"/>
    <property type="match status" value="1"/>
</dbReference>
<keyword evidence="6 9" id="KW-1133">Transmembrane helix</keyword>
<keyword evidence="9" id="KW-0520">NAD</keyword>
<dbReference type="PANTHER" id="PTHR11058">
    <property type="entry name" value="NADH-UBIQUINONE OXIDOREDUCTASE CHAIN 3"/>
    <property type="match status" value="1"/>
</dbReference>
<keyword evidence="9" id="KW-0249">Electron transport</keyword>
<feature type="transmembrane region" description="Helical" evidence="9">
    <location>
        <begin position="65"/>
        <end position="85"/>
    </location>
</feature>
<evidence type="ECO:0000313" key="12">
    <source>
        <dbReference type="EMBL" id="AML60588.1"/>
    </source>
</evidence>
<dbReference type="GO" id="GO:0004519">
    <property type="term" value="F:endonuclease activity"/>
    <property type="evidence" value="ECO:0007669"/>
    <property type="project" value="InterPro"/>
</dbReference>
<evidence type="ECO:0000256" key="5">
    <source>
        <dbReference type="ARBA" id="ARBA00022692"/>
    </source>
</evidence>
<dbReference type="AlphaFoldDB" id="A0A140F2F4"/>
<dbReference type="Gene3D" id="1.20.58.1610">
    <property type="entry name" value="NADH:ubiquinone/plastoquinone oxidoreductase, chain 3"/>
    <property type="match status" value="1"/>
</dbReference>
<protein>
    <recommendedName>
        <fullName evidence="3 9">NADH-ubiquinone oxidoreductase chain 3</fullName>
        <ecNumber evidence="9">7.1.1.2</ecNumber>
    </recommendedName>
</protein>
<accession>A0A140F2F4</accession>
<evidence type="ECO:0000259" key="11">
    <source>
        <dbReference type="Pfam" id="PF03161"/>
    </source>
</evidence>
<reference evidence="12" key="1">
    <citation type="submission" date="2015-11" db="EMBL/GenBank/DDBJ databases">
        <authorList>
            <person name="Zhang Y."/>
            <person name="Guo Z."/>
        </authorList>
    </citation>
    <scope>NUCLEOTIDE SEQUENCE</scope>
    <source>
        <strain evidence="12">C2</strain>
    </source>
</reference>
<dbReference type="SUPFAM" id="SSF55608">
    <property type="entry name" value="Homing endonucleases"/>
    <property type="match status" value="1"/>
</dbReference>
<dbReference type="Pfam" id="PF00507">
    <property type="entry name" value="Oxidored_q4"/>
    <property type="match status" value="1"/>
</dbReference>
<dbReference type="GO" id="GO:0030964">
    <property type="term" value="C:NADH dehydrogenase complex"/>
    <property type="evidence" value="ECO:0007669"/>
    <property type="project" value="TreeGrafter"/>
</dbReference>
<feature type="transmembrane region" description="Helical" evidence="9">
    <location>
        <begin position="97"/>
        <end position="118"/>
    </location>
</feature>
<dbReference type="GO" id="GO:0031966">
    <property type="term" value="C:mitochondrial membrane"/>
    <property type="evidence" value="ECO:0007669"/>
    <property type="project" value="UniProtKB-SubCell"/>
</dbReference>
<dbReference type="InterPro" id="IPR000440">
    <property type="entry name" value="NADH_UbQ/plastoQ_OxRdtase_su3"/>
</dbReference>
<feature type="region of interest" description="Disordered" evidence="10">
    <location>
        <begin position="125"/>
        <end position="171"/>
    </location>
</feature>
<evidence type="ECO:0000256" key="1">
    <source>
        <dbReference type="ARBA" id="ARBA00004370"/>
    </source>
</evidence>
<reference evidence="12" key="2">
    <citation type="journal article" date="2016" name="Nat. Microbiol.">
        <title>Evidence for the sexual origin of heterokaryosis in Arbuscular Mycorrhizal Fungi.</title>
        <authorList>
            <person name="Ropars J."/>
            <person name="Sedzielewska Toro K."/>
            <person name="Noel J."/>
            <person name="Pelin A."/>
            <person name="Charron P."/>
            <person name="Farinelli L."/>
            <person name="Marton T."/>
            <person name="Kruger M."/>
            <person name="Fuchs J."/>
            <person name="Brachmann A."/>
            <person name="Corradi N."/>
        </authorList>
    </citation>
    <scope>NUCLEOTIDE SEQUENCE</scope>
    <source>
        <strain evidence="12">C2</strain>
    </source>
</reference>
<dbReference type="InterPro" id="IPR038430">
    <property type="entry name" value="NDAH_ubi_oxred_su3_sf"/>
</dbReference>
<evidence type="ECO:0000256" key="9">
    <source>
        <dbReference type="RuleBase" id="RU003640"/>
    </source>
</evidence>
<dbReference type="InterPro" id="IPR027434">
    <property type="entry name" value="Homing_endonucl"/>
</dbReference>
<dbReference type="PANTHER" id="PTHR11058:SF9">
    <property type="entry name" value="NADH-UBIQUINONE OXIDOREDUCTASE CHAIN 3"/>
    <property type="match status" value="1"/>
</dbReference>
<dbReference type="EMBL" id="KU127234">
    <property type="protein sequence ID" value="AML60588.1"/>
    <property type="molecule type" value="Genomic_DNA"/>
</dbReference>
<keyword evidence="9 12" id="KW-0496">Mitochondrion</keyword>
<proteinExistence type="inferred from homology"/>
<evidence type="ECO:0000256" key="10">
    <source>
        <dbReference type="SAM" id="MobiDB-lite"/>
    </source>
</evidence>
<feature type="compositionally biased region" description="Low complexity" evidence="10">
    <location>
        <begin position="146"/>
        <end position="155"/>
    </location>
</feature>
<evidence type="ECO:0000256" key="4">
    <source>
        <dbReference type="ARBA" id="ARBA00022448"/>
    </source>
</evidence>
<keyword evidence="9" id="KW-0679">Respiratory chain</keyword>
<comment type="similarity">
    <text evidence="2 9">Belongs to the complex I subunit 3 family.</text>
</comment>
<geneLocation type="mitochondrion" evidence="12"/>
<comment type="catalytic activity">
    <reaction evidence="8 9">
        <text>a ubiquinone + NADH + 5 H(+)(in) = a ubiquinol + NAD(+) + 4 H(+)(out)</text>
        <dbReference type="Rhea" id="RHEA:29091"/>
        <dbReference type="Rhea" id="RHEA-COMP:9565"/>
        <dbReference type="Rhea" id="RHEA-COMP:9566"/>
        <dbReference type="ChEBI" id="CHEBI:15378"/>
        <dbReference type="ChEBI" id="CHEBI:16389"/>
        <dbReference type="ChEBI" id="CHEBI:17976"/>
        <dbReference type="ChEBI" id="CHEBI:57540"/>
        <dbReference type="ChEBI" id="CHEBI:57945"/>
        <dbReference type="EC" id="7.1.1.2"/>
    </reaction>
</comment>
<sequence>MPAPSGSFSILLVMLVFFLLFVPLFVLILLGVNMLVATNNPDSAKMAPYECGMPPASDARHKFQISFFLVAILFLVFDCEILFLYPLVVSLYHISSFGFWVAMVFILLLTIGFVYELGKGALDYAKDSSSPTKNSPRAKAPTGTRSYSTSSDNSSGLTMNGRRKREKGNPKYTSEYKMNQSLTPFQVEVLIGLLLGDGCINAPVSKIGGHRLTIRHSMSQHDYLLHLHNLFEAFVVKPLYISSNFNKRTGQTYHWCNLHTLSFFCFASYRDWFYNEKGVKIIPANIGELLTPVGLAYWWVKSAKLCFVF</sequence>
<comment type="function">
    <text evidence="9">Core subunit of the mitochondrial membrane respiratory chain NADH dehydrogenase (Complex I) which catalyzes electron transfer from NADH through the respiratory chain, using ubiquinone as an electron acceptor. Essential for the catalytic activity of complex I.</text>
</comment>
<feature type="transmembrane region" description="Helical" evidence="9">
    <location>
        <begin position="6"/>
        <end position="36"/>
    </location>
</feature>
<evidence type="ECO:0000256" key="2">
    <source>
        <dbReference type="ARBA" id="ARBA00008472"/>
    </source>
</evidence>
<evidence type="ECO:0000256" key="7">
    <source>
        <dbReference type="ARBA" id="ARBA00023136"/>
    </source>
</evidence>
<keyword evidence="9" id="KW-1278">Translocase</keyword>
<dbReference type="GO" id="GO:0008137">
    <property type="term" value="F:NADH dehydrogenase (ubiquinone) activity"/>
    <property type="evidence" value="ECO:0007669"/>
    <property type="project" value="UniProtKB-UniRule"/>
</dbReference>
<keyword evidence="5 9" id="KW-0812">Transmembrane</keyword>
<evidence type="ECO:0000256" key="8">
    <source>
        <dbReference type="ARBA" id="ARBA00049551"/>
    </source>
</evidence>
<organism evidence="12">
    <name type="scientific">Rhizophagus irregularis</name>
    <dbReference type="NCBI Taxonomy" id="588596"/>
    <lineage>
        <taxon>Eukaryota</taxon>
        <taxon>Fungi</taxon>
        <taxon>Fungi incertae sedis</taxon>
        <taxon>Mucoromycota</taxon>
        <taxon>Glomeromycotina</taxon>
        <taxon>Glomeromycetes</taxon>
        <taxon>Glomerales</taxon>
        <taxon>Glomeraceae</taxon>
        <taxon>Rhizophagus</taxon>
    </lineage>
</organism>
<dbReference type="InterPro" id="IPR004860">
    <property type="entry name" value="LAGLIDADG_dom"/>
</dbReference>
<dbReference type="EC" id="7.1.1.2" evidence="9"/>
<keyword evidence="4 9" id="KW-0813">Transport</keyword>
<comment type="subcellular location">
    <subcellularLocation>
        <location evidence="1">Membrane</location>
    </subcellularLocation>
    <subcellularLocation>
        <location evidence="9">Mitochondrion membrane</location>
        <topology evidence="9">Multi-pass membrane protein</topology>
    </subcellularLocation>
</comment>
<keyword evidence="9" id="KW-0830">Ubiquinone</keyword>
<feature type="domain" description="Homing endonuclease LAGLIDADG" evidence="11">
    <location>
        <begin position="188"/>
        <end position="301"/>
    </location>
</feature>
<gene>
    <name evidence="12" type="primary">nad3</name>
</gene>
<name>A0A140F2F4_9GLOM</name>
<keyword evidence="7 9" id="KW-0472">Membrane</keyword>
<evidence type="ECO:0000256" key="6">
    <source>
        <dbReference type="ARBA" id="ARBA00022989"/>
    </source>
</evidence>
<evidence type="ECO:0000256" key="3">
    <source>
        <dbReference type="ARBA" id="ARBA00021007"/>
    </source>
</evidence>